<dbReference type="OrthoDB" id="9803101at2"/>
<proteinExistence type="inferred from homology"/>
<dbReference type="InterPro" id="IPR006175">
    <property type="entry name" value="YjgF/YER057c/UK114"/>
</dbReference>
<dbReference type="SUPFAM" id="SSF55298">
    <property type="entry name" value="YjgF-like"/>
    <property type="match status" value="1"/>
</dbReference>
<dbReference type="CDD" id="cd00448">
    <property type="entry name" value="YjgF_YER057c_UK114_family"/>
    <property type="match status" value="1"/>
</dbReference>
<dbReference type="KEGG" id="pbk:Back11_48470"/>
<dbReference type="Gene3D" id="3.30.1330.40">
    <property type="entry name" value="RutC-like"/>
    <property type="match status" value="1"/>
</dbReference>
<evidence type="ECO:0000313" key="3">
    <source>
        <dbReference type="Proteomes" id="UP000275368"/>
    </source>
</evidence>
<dbReference type="InterPro" id="IPR035959">
    <property type="entry name" value="RutC-like_sf"/>
</dbReference>
<sequence>MSKAIHVENAPQFPLPFSHAIRSGDFVYVSGQVGVDPVTRELAGDTIEAQTRQCLRNIEIILEKAGLTLDHVIKSNAFVSRSEDFPGYNKTYAEVFNSPYPARTTAPVDLGAYLVEIDVIAFAPAKREEIG</sequence>
<organism evidence="2 3">
    <name type="scientific">Paenibacillus baekrokdamisoli</name>
    <dbReference type="NCBI Taxonomy" id="1712516"/>
    <lineage>
        <taxon>Bacteria</taxon>
        <taxon>Bacillati</taxon>
        <taxon>Bacillota</taxon>
        <taxon>Bacilli</taxon>
        <taxon>Bacillales</taxon>
        <taxon>Paenibacillaceae</taxon>
        <taxon>Paenibacillus</taxon>
    </lineage>
</organism>
<dbReference type="EMBL" id="AP019308">
    <property type="protein sequence ID" value="BBH23502.1"/>
    <property type="molecule type" value="Genomic_DNA"/>
</dbReference>
<accession>A0A3G9IYZ3</accession>
<dbReference type="PANTHER" id="PTHR11803:SF39">
    <property type="entry name" value="2-IMINOBUTANOATE_2-IMINOPROPANOATE DEAMINASE"/>
    <property type="match status" value="1"/>
</dbReference>
<dbReference type="RefSeq" id="WP_125663074.1">
    <property type="nucleotide sequence ID" value="NZ_AP019308.1"/>
</dbReference>
<gene>
    <name evidence="2" type="ORF">Back11_48470</name>
</gene>
<evidence type="ECO:0000313" key="2">
    <source>
        <dbReference type="EMBL" id="BBH23502.1"/>
    </source>
</evidence>
<dbReference type="AlphaFoldDB" id="A0A3G9IYZ3"/>
<dbReference type="Pfam" id="PF01042">
    <property type="entry name" value="Ribonuc_L-PSP"/>
    <property type="match status" value="1"/>
</dbReference>
<comment type="similarity">
    <text evidence="1">Belongs to the RutC family.</text>
</comment>
<name>A0A3G9IYZ3_9BACL</name>
<dbReference type="GO" id="GO:0005829">
    <property type="term" value="C:cytosol"/>
    <property type="evidence" value="ECO:0007669"/>
    <property type="project" value="TreeGrafter"/>
</dbReference>
<protein>
    <submittedName>
        <fullName evidence="2">Uncharacterized protein</fullName>
    </submittedName>
</protein>
<dbReference type="Proteomes" id="UP000275368">
    <property type="component" value="Chromosome"/>
</dbReference>
<dbReference type="PANTHER" id="PTHR11803">
    <property type="entry name" value="2-IMINOBUTANOATE/2-IMINOPROPANOATE DEAMINASE RIDA"/>
    <property type="match status" value="1"/>
</dbReference>
<dbReference type="GO" id="GO:0019239">
    <property type="term" value="F:deaminase activity"/>
    <property type="evidence" value="ECO:0007669"/>
    <property type="project" value="TreeGrafter"/>
</dbReference>
<dbReference type="FunFam" id="3.30.1330.40:FF:000001">
    <property type="entry name" value="L-PSP family endoribonuclease"/>
    <property type="match status" value="1"/>
</dbReference>
<evidence type="ECO:0000256" key="1">
    <source>
        <dbReference type="ARBA" id="ARBA00010552"/>
    </source>
</evidence>
<reference evidence="2 3" key="1">
    <citation type="submission" date="2018-11" db="EMBL/GenBank/DDBJ databases">
        <title>Complete genome sequence of Paenibacillus baekrokdamisoli strain KCTC 33723.</title>
        <authorList>
            <person name="Kang S.W."/>
            <person name="Lee K.C."/>
            <person name="Kim K.K."/>
            <person name="Kim J.S."/>
            <person name="Kim D.S."/>
            <person name="Ko S.H."/>
            <person name="Yang S.H."/>
            <person name="Lee J.S."/>
        </authorList>
    </citation>
    <scope>NUCLEOTIDE SEQUENCE [LARGE SCALE GENOMIC DNA]</scope>
    <source>
        <strain evidence="2 3">KCTC 33723</strain>
    </source>
</reference>
<keyword evidence="3" id="KW-1185">Reference proteome</keyword>